<dbReference type="Gene3D" id="1.10.3680.10">
    <property type="entry name" value="TerB-like"/>
    <property type="match status" value="1"/>
</dbReference>
<feature type="domain" description="Co-chaperone DjlA N-terminal" evidence="1">
    <location>
        <begin position="203"/>
        <end position="301"/>
    </location>
</feature>
<protein>
    <submittedName>
        <fullName evidence="2">TerB family tellurite resistance protein</fullName>
    </submittedName>
</protein>
<dbReference type="CDD" id="cd07177">
    <property type="entry name" value="terB_like"/>
    <property type="match status" value="1"/>
</dbReference>
<sequence>MKQICSGCQKELGFLNTPNFGGGKLLDGGRVCRNCFKVMTKHDISFSLKSKIKYSSQNVYNIINKTKIEIQNVVDRPLPNKLKVETVLPFEDSFENYEKAEENEIINLNALVIIGYIDLKKNFSKRRITIKKIIKNSNDFLINSFCHERNSIRSFKLSRITELVDLETGEIFENPIKFIQDRINETPVGSIVKFFQEYIHEINLMVYMGRVDGYLHENERIKICNFLILKSNNTLDLDILDSEIRRMNSDSSQFRESLNEVSKMENKKVEVFSILKEIAYSDNNLDSMEEGILNLVKKEFQI</sequence>
<dbReference type="RefSeq" id="WP_246916225.1">
    <property type="nucleotide sequence ID" value="NZ_CP090145.1"/>
</dbReference>
<evidence type="ECO:0000259" key="1">
    <source>
        <dbReference type="Pfam" id="PF05099"/>
    </source>
</evidence>
<reference evidence="2" key="1">
    <citation type="submission" date="2021-12" db="EMBL/GenBank/DDBJ databases">
        <authorList>
            <person name="Cha I.-T."/>
            <person name="Lee K.-E."/>
            <person name="Park S.-J."/>
        </authorList>
    </citation>
    <scope>NUCLEOTIDE SEQUENCE</scope>
    <source>
        <strain evidence="2">YSM-43</strain>
    </source>
</reference>
<proteinExistence type="predicted"/>
<evidence type="ECO:0000313" key="3">
    <source>
        <dbReference type="Proteomes" id="UP000830454"/>
    </source>
</evidence>
<dbReference type="SUPFAM" id="SSF158682">
    <property type="entry name" value="TerB-like"/>
    <property type="match status" value="1"/>
</dbReference>
<dbReference type="InterPro" id="IPR007791">
    <property type="entry name" value="DjlA_N"/>
</dbReference>
<accession>A0ABY4HN40</accession>
<evidence type="ECO:0000313" key="2">
    <source>
        <dbReference type="EMBL" id="UOX33691.1"/>
    </source>
</evidence>
<organism evidence="2 3">
    <name type="scientific">Flavobacterium sediminilitoris</name>
    <dbReference type="NCBI Taxonomy" id="2024526"/>
    <lineage>
        <taxon>Bacteria</taxon>
        <taxon>Pseudomonadati</taxon>
        <taxon>Bacteroidota</taxon>
        <taxon>Flavobacteriia</taxon>
        <taxon>Flavobacteriales</taxon>
        <taxon>Flavobacteriaceae</taxon>
        <taxon>Flavobacterium</taxon>
    </lineage>
</organism>
<dbReference type="Pfam" id="PF05099">
    <property type="entry name" value="TerB"/>
    <property type="match status" value="1"/>
</dbReference>
<reference evidence="2" key="2">
    <citation type="submission" date="2022-04" db="EMBL/GenBank/DDBJ databases">
        <title>Complete Genome Sequence of Flavobacterium sediminilitoris YSM-43, Isolated from a Tidal Sediment.</title>
        <authorList>
            <person name="Lee P.A."/>
        </authorList>
    </citation>
    <scope>NUCLEOTIDE SEQUENCE</scope>
    <source>
        <strain evidence="2">YSM-43</strain>
    </source>
</reference>
<dbReference type="Proteomes" id="UP000830454">
    <property type="component" value="Chromosome"/>
</dbReference>
<name>A0ABY4HN40_9FLAO</name>
<gene>
    <name evidence="2" type="ORF">LXD69_16860</name>
</gene>
<dbReference type="InterPro" id="IPR029024">
    <property type="entry name" value="TerB-like"/>
</dbReference>
<dbReference type="EMBL" id="CP090145">
    <property type="protein sequence ID" value="UOX33691.1"/>
    <property type="molecule type" value="Genomic_DNA"/>
</dbReference>
<keyword evidence="3" id="KW-1185">Reference proteome</keyword>